<keyword evidence="3 11" id="KW-0813">Transport</keyword>
<evidence type="ECO:0000313" key="14">
    <source>
        <dbReference type="Proteomes" id="UP000268070"/>
    </source>
</evidence>
<dbReference type="OrthoDB" id="9779457at2"/>
<evidence type="ECO:0000256" key="2">
    <source>
        <dbReference type="ARBA" id="ARBA00001966"/>
    </source>
</evidence>
<evidence type="ECO:0000313" key="13">
    <source>
        <dbReference type="EMBL" id="AYN21341.1"/>
    </source>
</evidence>
<evidence type="ECO:0000256" key="11">
    <source>
        <dbReference type="RuleBase" id="RU364098"/>
    </source>
</evidence>
<evidence type="ECO:0000256" key="9">
    <source>
        <dbReference type="ARBA" id="ARBA00023014"/>
    </source>
</evidence>
<dbReference type="InterPro" id="IPR022569">
    <property type="entry name" value="Fd_C"/>
</dbReference>
<dbReference type="InterPro" id="IPR054829">
    <property type="entry name" value="FdxA"/>
</dbReference>
<name>A0A3G2HWV2_9BURK</name>
<reference evidence="13 14" key="1">
    <citation type="submission" date="2018-09" db="EMBL/GenBank/DDBJ databases">
        <title>Complete genome sequence of the hydrocarbonoclastic bacterium Alcaligenes aquatilis QD168, isolated from a crude-oil polluted marine sediment of Central Chile.</title>
        <authorList>
            <person name="Duran R.E."/>
            <person name="Barra B."/>
            <person name="Salva-Serra F."/>
            <person name="Mendez V."/>
            <person name="Moore E.R.B."/>
            <person name="Seeger M."/>
        </authorList>
    </citation>
    <scope>NUCLEOTIDE SEQUENCE [LARGE SCALE GENOMIC DNA]</scope>
    <source>
        <strain evidence="13 14">QD168</strain>
    </source>
</reference>
<dbReference type="RefSeq" id="WP_121739142.1">
    <property type="nucleotide sequence ID" value="NZ_CP032153.1"/>
</dbReference>
<dbReference type="EMBL" id="CP032153">
    <property type="protein sequence ID" value="AYN21341.1"/>
    <property type="molecule type" value="Genomic_DNA"/>
</dbReference>
<feature type="domain" description="4Fe-4S ferredoxin-type" evidence="12">
    <location>
        <begin position="1"/>
        <end position="30"/>
    </location>
</feature>
<dbReference type="Proteomes" id="UP000268070">
    <property type="component" value="Chromosome"/>
</dbReference>
<dbReference type="PROSITE" id="PS00198">
    <property type="entry name" value="4FE4S_FER_1"/>
    <property type="match status" value="1"/>
</dbReference>
<dbReference type="PANTHER" id="PTHR42859">
    <property type="entry name" value="OXIDOREDUCTASE"/>
    <property type="match status" value="1"/>
</dbReference>
<dbReference type="GO" id="GO:0051539">
    <property type="term" value="F:4 iron, 4 sulfur cluster binding"/>
    <property type="evidence" value="ECO:0007669"/>
    <property type="project" value="UniProtKB-KW"/>
</dbReference>
<keyword evidence="5 11" id="KW-0479">Metal-binding</keyword>
<dbReference type="InterPro" id="IPR050294">
    <property type="entry name" value="RnfB_subfamily"/>
</dbReference>
<keyword evidence="10 11" id="KW-0003">3Fe-4S</keyword>
<dbReference type="SUPFAM" id="SSF54862">
    <property type="entry name" value="4Fe-4S ferredoxins"/>
    <property type="match status" value="1"/>
</dbReference>
<dbReference type="Pfam" id="PF00037">
    <property type="entry name" value="Fer4"/>
    <property type="match status" value="1"/>
</dbReference>
<dbReference type="PROSITE" id="PS51379">
    <property type="entry name" value="4FE4S_FER_2"/>
    <property type="match status" value="2"/>
</dbReference>
<proteinExistence type="predicted"/>
<dbReference type="InterPro" id="IPR000813">
    <property type="entry name" value="7Fe_ferredoxin"/>
</dbReference>
<evidence type="ECO:0000256" key="4">
    <source>
        <dbReference type="ARBA" id="ARBA00022485"/>
    </source>
</evidence>
<feature type="domain" description="4Fe-4S ferredoxin-type" evidence="12">
    <location>
        <begin position="31"/>
        <end position="60"/>
    </location>
</feature>
<sequence length="110" mass="12439">MTYVVTEACIQCKYTDCVTVCPMDCFFEGPNFLVIHPDECIDCSICVAECPVGAIVSDQDVTSEQQVYVELNRTLSENPAWMRISQQKAPLPDHEYWATQTDKLALLQKD</sequence>
<comment type="function">
    <text evidence="11">Ferredoxins are iron-sulfur proteins that transfer electrons in a wide variety of metabolic reactions.</text>
</comment>
<dbReference type="InterPro" id="IPR017896">
    <property type="entry name" value="4Fe4S_Fe-S-bd"/>
</dbReference>
<gene>
    <name evidence="13" type="ORF">D3M96_12875</name>
</gene>
<evidence type="ECO:0000256" key="1">
    <source>
        <dbReference type="ARBA" id="ARBA00001927"/>
    </source>
</evidence>
<evidence type="ECO:0000256" key="5">
    <source>
        <dbReference type="ARBA" id="ARBA00022723"/>
    </source>
</evidence>
<dbReference type="InterPro" id="IPR017900">
    <property type="entry name" value="4Fe4S_Fe_S_CS"/>
</dbReference>
<keyword evidence="8 11" id="KW-0408">Iron</keyword>
<dbReference type="KEGG" id="aaqu:D3M96_12875"/>
<comment type="cofactor">
    <cofactor evidence="1 11">
        <name>[3Fe-4S] cluster</name>
        <dbReference type="ChEBI" id="CHEBI:21137"/>
    </cofactor>
</comment>
<protein>
    <recommendedName>
        <fullName evidence="11">Ferredoxin</fullName>
    </recommendedName>
</protein>
<evidence type="ECO:0000256" key="3">
    <source>
        <dbReference type="ARBA" id="ARBA00022448"/>
    </source>
</evidence>
<evidence type="ECO:0000256" key="10">
    <source>
        <dbReference type="ARBA" id="ARBA00023291"/>
    </source>
</evidence>
<comment type="cofactor">
    <cofactor evidence="2 11">
        <name>[4Fe-4S] cluster</name>
        <dbReference type="ChEBI" id="CHEBI:49883"/>
    </cofactor>
</comment>
<evidence type="ECO:0000259" key="12">
    <source>
        <dbReference type="PROSITE" id="PS51379"/>
    </source>
</evidence>
<keyword evidence="9 11" id="KW-0411">Iron-sulfur</keyword>
<evidence type="ECO:0000256" key="8">
    <source>
        <dbReference type="ARBA" id="ARBA00023004"/>
    </source>
</evidence>
<dbReference type="GO" id="GO:0051538">
    <property type="term" value="F:3 iron, 4 sulfur cluster binding"/>
    <property type="evidence" value="ECO:0007669"/>
    <property type="project" value="UniProtKB-KW"/>
</dbReference>
<dbReference type="AlphaFoldDB" id="A0A3G2HWV2"/>
<dbReference type="GO" id="GO:0009055">
    <property type="term" value="F:electron transfer activity"/>
    <property type="evidence" value="ECO:0007669"/>
    <property type="project" value="InterPro"/>
</dbReference>
<organism evidence="13 14">
    <name type="scientific">Alcaligenes aquatilis</name>
    <dbReference type="NCBI Taxonomy" id="323284"/>
    <lineage>
        <taxon>Bacteria</taxon>
        <taxon>Pseudomonadati</taxon>
        <taxon>Pseudomonadota</taxon>
        <taxon>Betaproteobacteria</taxon>
        <taxon>Burkholderiales</taxon>
        <taxon>Alcaligenaceae</taxon>
        <taxon>Alcaligenes</taxon>
    </lineage>
</organism>
<dbReference type="Gene3D" id="3.30.70.20">
    <property type="match status" value="1"/>
</dbReference>
<dbReference type="PRINTS" id="PR00354">
    <property type="entry name" value="7FE8SFRDOXIN"/>
</dbReference>
<evidence type="ECO:0000256" key="6">
    <source>
        <dbReference type="ARBA" id="ARBA00022737"/>
    </source>
</evidence>
<keyword evidence="4 11" id="KW-0004">4Fe-4S</keyword>
<dbReference type="PANTHER" id="PTHR42859:SF2">
    <property type="entry name" value="FERREDOXIN"/>
    <property type="match status" value="1"/>
</dbReference>
<keyword evidence="7 11" id="KW-0249">Electron transport</keyword>
<accession>A0A3G2HWV2</accession>
<dbReference type="NCBIfam" id="NF045490">
    <property type="entry name" value="FdxA_Protbact"/>
    <property type="match status" value="1"/>
</dbReference>
<dbReference type="Pfam" id="PF11953">
    <property type="entry name" value="DUF3470"/>
    <property type="match status" value="1"/>
</dbReference>
<dbReference type="GO" id="GO:0046872">
    <property type="term" value="F:metal ion binding"/>
    <property type="evidence" value="ECO:0007669"/>
    <property type="project" value="UniProtKB-KW"/>
</dbReference>
<evidence type="ECO:0000256" key="7">
    <source>
        <dbReference type="ARBA" id="ARBA00022982"/>
    </source>
</evidence>
<keyword evidence="6 11" id="KW-0677">Repeat</keyword>